<keyword evidence="4" id="KW-1185">Reference proteome</keyword>
<gene>
    <name evidence="3" type="ORF">HJO_15434</name>
</gene>
<dbReference type="Proteomes" id="UP000025171">
    <property type="component" value="Unassembled WGS sequence"/>
</dbReference>
<evidence type="ECO:0000256" key="1">
    <source>
        <dbReference type="PROSITE-ProRule" id="PRU00473"/>
    </source>
</evidence>
<evidence type="ECO:0000313" key="4">
    <source>
        <dbReference type="Proteomes" id="UP000025171"/>
    </source>
</evidence>
<dbReference type="Gene3D" id="3.40.1520.20">
    <property type="match status" value="2"/>
</dbReference>
<dbReference type="RefSeq" id="WP_035618677.1">
    <property type="nucleotide sequence ID" value="NZ_ARYK01000009.1"/>
</dbReference>
<dbReference type="AlphaFoldDB" id="A0A059FE99"/>
<proteinExistence type="predicted"/>
<comment type="caution">
    <text evidence="3">The sequence shown here is derived from an EMBL/GenBank/DDBJ whole genome shotgun (WGS) entry which is preliminary data.</text>
</comment>
<dbReference type="InterPro" id="IPR036737">
    <property type="entry name" value="OmpA-like_sf"/>
</dbReference>
<protein>
    <recommendedName>
        <fullName evidence="2">OmpA-like domain-containing protein</fullName>
    </recommendedName>
</protein>
<dbReference type="SUPFAM" id="SSF103088">
    <property type="entry name" value="OmpA-like"/>
    <property type="match status" value="1"/>
</dbReference>
<evidence type="ECO:0000259" key="2">
    <source>
        <dbReference type="PROSITE" id="PS51123"/>
    </source>
</evidence>
<evidence type="ECO:0000313" key="3">
    <source>
        <dbReference type="EMBL" id="KCZ88922.1"/>
    </source>
</evidence>
<dbReference type="PROSITE" id="PS51123">
    <property type="entry name" value="OMPA_2"/>
    <property type="match status" value="1"/>
</dbReference>
<sequence length="484" mass="50554">MRLLDHLFALVALAGLILAGWWGVYQSPQNAVNLQSRLQQKTAAALTAAGMDWASVRLDGQTAILSGKAPSPDAVVDAANAVLTADGKGGLIFGGVTQVLSLADGAPPVSPYVWRATKQPDGVFILSGHVPSKAIRSALVAEAAIAADGAAVVDEMRLASGVPAGNWQGVARLGIRQLSRLDSGEVRLADTALRLRAVSTDEAVGARVASEISSIAAPFSGASLVRGETVWFARVGEDGLVLGGKVSSQSERGEILSIARAAYDGDVRDEMEVADQDYVGWMHGVRMALPHLARFRSGEMAFDPAGGGFSIDGLAGAAQLAYLQEDAANLSGPYTAKVFVEAIPVSVPEISGIDFTTDPLGACETGFATVLGTNRIIFEDTTARFRRESAPALDKLAVVAGKCDPALMFELGGHTDNQTNRSAAIALSEARAQAVADYLVGTGIDAGRMSAIGYGPDVPVRGNETREGRAANRRIEFKVLERSE</sequence>
<organism evidence="3 4">
    <name type="scientific">Hyphomonas johnsonii MHS-2</name>
    <dbReference type="NCBI Taxonomy" id="1280950"/>
    <lineage>
        <taxon>Bacteria</taxon>
        <taxon>Pseudomonadati</taxon>
        <taxon>Pseudomonadota</taxon>
        <taxon>Alphaproteobacteria</taxon>
        <taxon>Hyphomonadales</taxon>
        <taxon>Hyphomonadaceae</taxon>
        <taxon>Hyphomonas</taxon>
    </lineage>
</organism>
<dbReference type="PANTHER" id="PTHR30329:SF21">
    <property type="entry name" value="LIPOPROTEIN YIAD-RELATED"/>
    <property type="match status" value="1"/>
</dbReference>
<dbReference type="PANTHER" id="PTHR30329">
    <property type="entry name" value="STATOR ELEMENT OF FLAGELLAR MOTOR COMPLEX"/>
    <property type="match status" value="1"/>
</dbReference>
<accession>A0A059FE99</accession>
<dbReference type="GO" id="GO:0016020">
    <property type="term" value="C:membrane"/>
    <property type="evidence" value="ECO:0007669"/>
    <property type="project" value="UniProtKB-UniRule"/>
</dbReference>
<dbReference type="STRING" id="1280950.HJO_15434"/>
<feature type="domain" description="OmpA-like" evidence="2">
    <location>
        <begin position="365"/>
        <end position="483"/>
    </location>
</feature>
<dbReference type="eggNOG" id="COG2885">
    <property type="taxonomic scope" value="Bacteria"/>
</dbReference>
<dbReference type="EMBL" id="ARYK01000009">
    <property type="protein sequence ID" value="KCZ88922.1"/>
    <property type="molecule type" value="Genomic_DNA"/>
</dbReference>
<dbReference type="InterPro" id="IPR006665">
    <property type="entry name" value="OmpA-like"/>
</dbReference>
<dbReference type="Gene3D" id="3.30.1330.60">
    <property type="entry name" value="OmpA-like domain"/>
    <property type="match status" value="1"/>
</dbReference>
<dbReference type="CDD" id="cd07185">
    <property type="entry name" value="OmpA_C-like"/>
    <property type="match status" value="1"/>
</dbReference>
<name>A0A059FE99_9PROT</name>
<dbReference type="PATRIC" id="fig|1280950.3.peg.3099"/>
<keyword evidence="1" id="KW-0472">Membrane</keyword>
<dbReference type="Pfam" id="PF00691">
    <property type="entry name" value="OmpA"/>
    <property type="match status" value="1"/>
</dbReference>
<dbReference type="InterPro" id="IPR050330">
    <property type="entry name" value="Bact_OuterMem_StrucFunc"/>
</dbReference>
<reference evidence="3 4" key="1">
    <citation type="journal article" date="2014" name="Antonie Van Leeuwenhoek">
        <title>Hyphomonas beringensis sp. nov. and Hyphomonas chukchiensis sp. nov., isolated from surface seawater of the Bering Sea and Chukchi Sea.</title>
        <authorList>
            <person name="Li C."/>
            <person name="Lai Q."/>
            <person name="Li G."/>
            <person name="Dong C."/>
            <person name="Wang J."/>
            <person name="Liao Y."/>
            <person name="Shao Z."/>
        </authorList>
    </citation>
    <scope>NUCLEOTIDE SEQUENCE [LARGE SCALE GENOMIC DNA]</scope>
    <source>
        <strain evidence="3 4">MHS-2</strain>
    </source>
</reference>
<dbReference type="OrthoDB" id="7626288at2"/>